<feature type="domain" description="Insulin-like" evidence="4">
    <location>
        <begin position="135"/>
        <end position="219"/>
    </location>
</feature>
<feature type="chain" id="PRO_5035691010" description="Insulin-like domain-containing protein" evidence="3">
    <location>
        <begin position="23"/>
        <end position="221"/>
    </location>
</feature>
<dbReference type="Proteomes" id="UP000663869">
    <property type="component" value="Unassembled WGS sequence"/>
</dbReference>
<evidence type="ECO:0000313" key="5">
    <source>
        <dbReference type="EMBL" id="CAF3369504.1"/>
    </source>
</evidence>
<dbReference type="Proteomes" id="UP000663862">
    <property type="component" value="Unassembled WGS sequence"/>
</dbReference>
<dbReference type="Pfam" id="PF00049">
    <property type="entry name" value="Insulin"/>
    <property type="match status" value="1"/>
</dbReference>
<dbReference type="Gene3D" id="1.10.100.10">
    <property type="entry name" value="Insulin-like"/>
    <property type="match status" value="1"/>
</dbReference>
<feature type="signal peptide" evidence="3">
    <location>
        <begin position="1"/>
        <end position="22"/>
    </location>
</feature>
<name>A0A817XLF6_9BILA</name>
<feature type="compositionally biased region" description="Low complexity" evidence="2">
    <location>
        <begin position="28"/>
        <end position="43"/>
    </location>
</feature>
<dbReference type="InterPro" id="IPR016179">
    <property type="entry name" value="Insulin-like"/>
</dbReference>
<dbReference type="SUPFAM" id="SSF56994">
    <property type="entry name" value="Insulin-like"/>
    <property type="match status" value="1"/>
</dbReference>
<dbReference type="PROSITE" id="PS00262">
    <property type="entry name" value="INSULIN"/>
    <property type="match status" value="1"/>
</dbReference>
<evidence type="ECO:0000313" key="6">
    <source>
        <dbReference type="EMBL" id="CAF4218985.1"/>
    </source>
</evidence>
<dbReference type="EMBL" id="CAJNYU010000512">
    <property type="protein sequence ID" value="CAF3369504.1"/>
    <property type="molecule type" value="Genomic_DNA"/>
</dbReference>
<reference evidence="5" key="1">
    <citation type="submission" date="2021-02" db="EMBL/GenBank/DDBJ databases">
        <authorList>
            <person name="Nowell W R."/>
        </authorList>
    </citation>
    <scope>NUCLEOTIDE SEQUENCE</scope>
</reference>
<accession>A0A817XLF6</accession>
<dbReference type="InterPro" id="IPR022353">
    <property type="entry name" value="Insulin_CS"/>
</dbReference>
<keyword evidence="3" id="KW-0732">Signal</keyword>
<proteinExistence type="inferred from homology"/>
<evidence type="ECO:0000313" key="7">
    <source>
        <dbReference type="Proteomes" id="UP000663869"/>
    </source>
</evidence>
<dbReference type="GO" id="GO:0005576">
    <property type="term" value="C:extracellular region"/>
    <property type="evidence" value="ECO:0007669"/>
    <property type="project" value="InterPro"/>
</dbReference>
<evidence type="ECO:0000259" key="4">
    <source>
        <dbReference type="Pfam" id="PF00049"/>
    </source>
</evidence>
<comment type="similarity">
    <text evidence="1">Belongs to the insulin family.</text>
</comment>
<evidence type="ECO:0000256" key="2">
    <source>
        <dbReference type="SAM" id="MobiDB-lite"/>
    </source>
</evidence>
<dbReference type="EMBL" id="CAJOBQ010000024">
    <property type="protein sequence ID" value="CAF4218985.1"/>
    <property type="molecule type" value="Genomic_DNA"/>
</dbReference>
<dbReference type="AlphaFoldDB" id="A0A817XLF6"/>
<dbReference type="InterPro" id="IPR036438">
    <property type="entry name" value="Insulin-like_sf"/>
</dbReference>
<protein>
    <recommendedName>
        <fullName evidence="4">Insulin-like domain-containing protein</fullName>
    </recommendedName>
</protein>
<evidence type="ECO:0000256" key="1">
    <source>
        <dbReference type="ARBA" id="ARBA00009034"/>
    </source>
</evidence>
<comment type="caution">
    <text evidence="5">The sequence shown here is derived from an EMBL/GenBank/DDBJ whole genome shotgun (WGS) entry which is preliminary data.</text>
</comment>
<organism evidence="5 7">
    <name type="scientific">Rotaria socialis</name>
    <dbReference type="NCBI Taxonomy" id="392032"/>
    <lineage>
        <taxon>Eukaryota</taxon>
        <taxon>Metazoa</taxon>
        <taxon>Spiralia</taxon>
        <taxon>Gnathifera</taxon>
        <taxon>Rotifera</taxon>
        <taxon>Eurotatoria</taxon>
        <taxon>Bdelloidea</taxon>
        <taxon>Philodinida</taxon>
        <taxon>Philodinidae</taxon>
        <taxon>Rotaria</taxon>
    </lineage>
</organism>
<sequence>MMNNIIPLYFIALVAIIQTVSTIDNKNNMNDKSNNNNNNNNNNNDDDDDKNVGFIIATNLQDNEYNKGKFLRDIHQIIDGQSHRARADVVYHQRLRDGQCVVEYDGKILTENSVTQIRKKLYRLENCLLERVFRACGPNLLLMLDIVCRVVETHQKSTTITTTTPTTTIGFVPNIQQKKMPPSTLFFHRKFSQLFRSPRVITEACCDNLCTITELTRYCHR</sequence>
<dbReference type="GO" id="GO:0005179">
    <property type="term" value="F:hormone activity"/>
    <property type="evidence" value="ECO:0007669"/>
    <property type="project" value="InterPro"/>
</dbReference>
<feature type="region of interest" description="Disordered" evidence="2">
    <location>
        <begin position="28"/>
        <end position="48"/>
    </location>
</feature>
<evidence type="ECO:0000256" key="3">
    <source>
        <dbReference type="SAM" id="SignalP"/>
    </source>
</evidence>
<gene>
    <name evidence="5" type="ORF">FME351_LOCUS6199</name>
    <name evidence="6" type="ORF">TSG867_LOCUS1168</name>
</gene>